<name>A0A835YUJ4_9STRA</name>
<evidence type="ECO:0000313" key="2">
    <source>
        <dbReference type="Proteomes" id="UP000664859"/>
    </source>
</evidence>
<accession>A0A835YUJ4</accession>
<protein>
    <submittedName>
        <fullName evidence="1">Uncharacterized protein</fullName>
    </submittedName>
</protein>
<dbReference type="Proteomes" id="UP000664859">
    <property type="component" value="Unassembled WGS sequence"/>
</dbReference>
<dbReference type="AlphaFoldDB" id="A0A835YUJ4"/>
<organism evidence="1 2">
    <name type="scientific">Tribonema minus</name>
    <dbReference type="NCBI Taxonomy" id="303371"/>
    <lineage>
        <taxon>Eukaryota</taxon>
        <taxon>Sar</taxon>
        <taxon>Stramenopiles</taxon>
        <taxon>Ochrophyta</taxon>
        <taxon>PX clade</taxon>
        <taxon>Xanthophyceae</taxon>
        <taxon>Tribonematales</taxon>
        <taxon>Tribonemataceae</taxon>
        <taxon>Tribonema</taxon>
    </lineage>
</organism>
<proteinExistence type="predicted"/>
<gene>
    <name evidence="1" type="ORF">JKP88DRAFT_246445</name>
</gene>
<reference evidence="1" key="1">
    <citation type="submission" date="2021-02" db="EMBL/GenBank/DDBJ databases">
        <title>First Annotated Genome of the Yellow-green Alga Tribonema minus.</title>
        <authorList>
            <person name="Mahan K.M."/>
        </authorList>
    </citation>
    <scope>NUCLEOTIDE SEQUENCE</scope>
    <source>
        <strain evidence="1">UTEX B ZZ1240</strain>
    </source>
</reference>
<sequence>MVPVPASSSDRADTVELEVLEQAKAVAFRDELILCEAEFDSRCRYTITEASFSFTAGHGLVSHTEYFERADQWAEAATRAAAAAEDLQALDRNAELARAGELAAKAQEVAADCVDACIYHQTRLTGASGECPSAVLRHLDASCMYHELRREVRHKEWETKVATEHPRTDMESLENFTFAFVLVMLAVQFAVQWRARSAGRKDSLRRLRAWRVVYFNTDLNAAVRAALEEPVPEPYDYDLPAQTRARQVLAAVGCVAVALALYSALRRATSDPYAPHPRSMFIEDWSWKKVFIWHSCWVNALVPLVLTARPLHTPASDSRVGVTAPRRDA</sequence>
<keyword evidence="2" id="KW-1185">Reference proteome</keyword>
<dbReference type="EMBL" id="JAFCMP010000346">
    <property type="protein sequence ID" value="KAG5180958.1"/>
    <property type="molecule type" value="Genomic_DNA"/>
</dbReference>
<comment type="caution">
    <text evidence="1">The sequence shown here is derived from an EMBL/GenBank/DDBJ whole genome shotgun (WGS) entry which is preliminary data.</text>
</comment>
<evidence type="ECO:0000313" key="1">
    <source>
        <dbReference type="EMBL" id="KAG5180958.1"/>
    </source>
</evidence>